<dbReference type="PANTHER" id="PTHR24166">
    <property type="entry name" value="ROLLING PEBBLES, ISOFORM B"/>
    <property type="match status" value="1"/>
</dbReference>
<dbReference type="EMBL" id="OB675212">
    <property type="protein sequence ID" value="CAD7235886.1"/>
    <property type="molecule type" value="Genomic_DNA"/>
</dbReference>
<dbReference type="Pfam" id="PF12796">
    <property type="entry name" value="Ank_2"/>
    <property type="match status" value="1"/>
</dbReference>
<keyword evidence="2" id="KW-0040">ANK repeat</keyword>
<proteinExistence type="predicted"/>
<dbReference type="InterPro" id="IPR002110">
    <property type="entry name" value="Ankyrin_rpt"/>
</dbReference>
<dbReference type="InterPro" id="IPR036770">
    <property type="entry name" value="Ankyrin_rpt-contain_sf"/>
</dbReference>
<feature type="non-terminal residue" evidence="3">
    <location>
        <position position="180"/>
    </location>
</feature>
<dbReference type="SMART" id="SM00248">
    <property type="entry name" value="ANK"/>
    <property type="match status" value="2"/>
</dbReference>
<dbReference type="AlphaFoldDB" id="A0A7R8ZVG6"/>
<dbReference type="Gene3D" id="1.25.40.20">
    <property type="entry name" value="Ankyrin repeat-containing domain"/>
    <property type="match status" value="1"/>
</dbReference>
<dbReference type="PANTHER" id="PTHR24166:SF48">
    <property type="entry name" value="PROTEIN VAPYRIN"/>
    <property type="match status" value="1"/>
</dbReference>
<keyword evidence="1" id="KW-0677">Repeat</keyword>
<evidence type="ECO:0000256" key="2">
    <source>
        <dbReference type="ARBA" id="ARBA00023043"/>
    </source>
</evidence>
<sequence length="180" mass="19829">VSCTDHSHGIQVSFKNLNSPTSSNAILTVWFRKGHKKLIIRGTGNDFFLFSLAMMASEPERSDRNYEMENDQTSPTNTITPLHVASLYGATNYAHLLIDNTITPLHVASLYGDTNYAHLLIDKGANVNATDKQRCTPLHMCSQYGHEAVTRLLLDRGAHVNAAEESGATPLHLSSQRGHD</sequence>
<dbReference type="SUPFAM" id="SSF48403">
    <property type="entry name" value="Ankyrin repeat"/>
    <property type="match status" value="1"/>
</dbReference>
<evidence type="ECO:0000256" key="1">
    <source>
        <dbReference type="ARBA" id="ARBA00022737"/>
    </source>
</evidence>
<dbReference type="InterPro" id="IPR050889">
    <property type="entry name" value="Dendritic_Spine_Reg/Scaffold"/>
</dbReference>
<feature type="non-terminal residue" evidence="3">
    <location>
        <position position="1"/>
    </location>
</feature>
<accession>A0A7R8ZVG6</accession>
<name>A0A7R8ZVG6_9CRUS</name>
<dbReference type="PROSITE" id="PS50297">
    <property type="entry name" value="ANK_REP_REGION"/>
    <property type="match status" value="2"/>
</dbReference>
<protein>
    <submittedName>
        <fullName evidence="3">Uncharacterized protein</fullName>
    </submittedName>
</protein>
<organism evidence="3">
    <name type="scientific">Cyprideis torosa</name>
    <dbReference type="NCBI Taxonomy" id="163714"/>
    <lineage>
        <taxon>Eukaryota</taxon>
        <taxon>Metazoa</taxon>
        <taxon>Ecdysozoa</taxon>
        <taxon>Arthropoda</taxon>
        <taxon>Crustacea</taxon>
        <taxon>Oligostraca</taxon>
        <taxon>Ostracoda</taxon>
        <taxon>Podocopa</taxon>
        <taxon>Podocopida</taxon>
        <taxon>Cytherocopina</taxon>
        <taxon>Cytheroidea</taxon>
        <taxon>Cytherideidae</taxon>
        <taxon>Cyprideis</taxon>
    </lineage>
</organism>
<reference evidence="3" key="1">
    <citation type="submission" date="2020-11" db="EMBL/GenBank/DDBJ databases">
        <authorList>
            <person name="Tran Van P."/>
        </authorList>
    </citation>
    <scope>NUCLEOTIDE SEQUENCE</scope>
</reference>
<dbReference type="PROSITE" id="PS50088">
    <property type="entry name" value="ANK_REPEAT"/>
    <property type="match status" value="2"/>
</dbReference>
<gene>
    <name evidence="3" type="ORF">CTOB1V02_LOCUS13701</name>
</gene>
<dbReference type="OrthoDB" id="6332692at2759"/>
<evidence type="ECO:0000313" key="3">
    <source>
        <dbReference type="EMBL" id="CAD7235886.1"/>
    </source>
</evidence>